<dbReference type="PANTHER" id="PTHR33452:SF1">
    <property type="entry name" value="INNER MEMBRANE PROTEIN YPHA-RELATED"/>
    <property type="match status" value="1"/>
</dbReference>
<feature type="transmembrane region" description="Helical" evidence="7">
    <location>
        <begin position="38"/>
        <end position="65"/>
    </location>
</feature>
<sequence>MKNNYEISLLVIRLVLGVTFVLHGIAKFEMGLTNVAGWFESIGLFGSLAYVVAFIELFGGIALILGLGTRVAAFITGSVMVGAIVTAKLSAGFLGGYELDIALLAMAIALVVSGSRMFAMESKLFSENEKITPVSNH</sequence>
<proteinExistence type="inferred from homology"/>
<reference evidence="8 9" key="2">
    <citation type="submission" date="2017-09" db="EMBL/GenBank/DDBJ databases">
        <title>Bacillus patelloidae sp. nov., isolated from the intestinal tract of a marine limpet.</title>
        <authorList>
            <person name="Liu R."/>
            <person name="Dong C."/>
            <person name="Shao Z."/>
        </authorList>
    </citation>
    <scope>NUCLEOTIDE SEQUENCE [LARGE SCALE GENOMIC DNA]</scope>
    <source>
        <strain evidence="8 9">SA5d-4</strain>
    </source>
</reference>
<keyword evidence="5 7" id="KW-1133">Transmembrane helix</keyword>
<comment type="subcellular location">
    <subcellularLocation>
        <location evidence="1">Cell membrane</location>
        <topology evidence="1">Multi-pass membrane protein</topology>
    </subcellularLocation>
</comment>
<comment type="similarity">
    <text evidence="2">Belongs to the DoxX family.</text>
</comment>
<evidence type="ECO:0000256" key="3">
    <source>
        <dbReference type="ARBA" id="ARBA00022475"/>
    </source>
</evidence>
<dbReference type="EMBL" id="NPIA01000010">
    <property type="protein sequence ID" value="OZM55939.1"/>
    <property type="molecule type" value="Genomic_DNA"/>
</dbReference>
<evidence type="ECO:0000256" key="4">
    <source>
        <dbReference type="ARBA" id="ARBA00022692"/>
    </source>
</evidence>
<dbReference type="RefSeq" id="WP_094926450.1">
    <property type="nucleotide sequence ID" value="NZ_NPIA01000010.1"/>
</dbReference>
<evidence type="ECO:0000256" key="6">
    <source>
        <dbReference type="ARBA" id="ARBA00023136"/>
    </source>
</evidence>
<feature type="transmembrane region" description="Helical" evidence="7">
    <location>
        <begin position="101"/>
        <end position="119"/>
    </location>
</feature>
<keyword evidence="9" id="KW-1185">Reference proteome</keyword>
<keyword evidence="3" id="KW-1003">Cell membrane</keyword>
<keyword evidence="4 7" id="KW-0812">Transmembrane</keyword>
<protein>
    <submittedName>
        <fullName evidence="8">Oxidoreductase</fullName>
    </submittedName>
</protein>
<keyword evidence="6 7" id="KW-0472">Membrane</keyword>
<reference evidence="9" key="1">
    <citation type="submission" date="2017-08" db="EMBL/GenBank/DDBJ databases">
        <authorList>
            <person name="Huang Z."/>
        </authorList>
    </citation>
    <scope>NUCLEOTIDE SEQUENCE [LARGE SCALE GENOMIC DNA]</scope>
    <source>
        <strain evidence="9">SA5d-4</strain>
    </source>
</reference>
<organism evidence="8 9">
    <name type="scientific">Lottiidibacillus patelloidae</name>
    <dbReference type="NCBI Taxonomy" id="2670334"/>
    <lineage>
        <taxon>Bacteria</taxon>
        <taxon>Bacillati</taxon>
        <taxon>Bacillota</taxon>
        <taxon>Bacilli</taxon>
        <taxon>Bacillales</taxon>
        <taxon>Bacillaceae</taxon>
        <taxon>Lottiidibacillus</taxon>
    </lineage>
</organism>
<dbReference type="AlphaFoldDB" id="A0A263BQC5"/>
<dbReference type="GO" id="GO:0005886">
    <property type="term" value="C:plasma membrane"/>
    <property type="evidence" value="ECO:0007669"/>
    <property type="project" value="UniProtKB-SubCell"/>
</dbReference>
<dbReference type="PANTHER" id="PTHR33452">
    <property type="entry name" value="OXIDOREDUCTASE CATD-RELATED"/>
    <property type="match status" value="1"/>
</dbReference>
<dbReference type="InterPro" id="IPR032808">
    <property type="entry name" value="DoxX"/>
</dbReference>
<accession>A0A263BQC5</accession>
<evidence type="ECO:0000256" key="5">
    <source>
        <dbReference type="ARBA" id="ARBA00022989"/>
    </source>
</evidence>
<comment type="caution">
    <text evidence="8">The sequence shown here is derived from an EMBL/GenBank/DDBJ whole genome shotgun (WGS) entry which is preliminary data.</text>
</comment>
<evidence type="ECO:0000256" key="2">
    <source>
        <dbReference type="ARBA" id="ARBA00006679"/>
    </source>
</evidence>
<feature type="transmembrane region" description="Helical" evidence="7">
    <location>
        <begin position="7"/>
        <end position="26"/>
    </location>
</feature>
<gene>
    <name evidence="8" type="ORF">CIB95_14850</name>
</gene>
<dbReference type="Pfam" id="PF07681">
    <property type="entry name" value="DoxX"/>
    <property type="match status" value="1"/>
</dbReference>
<dbReference type="Proteomes" id="UP000217083">
    <property type="component" value="Unassembled WGS sequence"/>
</dbReference>
<dbReference type="InterPro" id="IPR051907">
    <property type="entry name" value="DoxX-like_oxidoreductase"/>
</dbReference>
<name>A0A263BQC5_9BACI</name>
<feature type="transmembrane region" description="Helical" evidence="7">
    <location>
        <begin position="72"/>
        <end position="95"/>
    </location>
</feature>
<evidence type="ECO:0000313" key="9">
    <source>
        <dbReference type="Proteomes" id="UP000217083"/>
    </source>
</evidence>
<evidence type="ECO:0000313" key="8">
    <source>
        <dbReference type="EMBL" id="OZM55939.1"/>
    </source>
</evidence>
<evidence type="ECO:0000256" key="1">
    <source>
        <dbReference type="ARBA" id="ARBA00004651"/>
    </source>
</evidence>
<evidence type="ECO:0000256" key="7">
    <source>
        <dbReference type="SAM" id="Phobius"/>
    </source>
</evidence>